<organism evidence="9 10">
    <name type="scientific">Aeromonas phage phiA8-29</name>
    <dbReference type="NCBI Taxonomy" id="1978922"/>
    <lineage>
        <taxon>Viruses</taxon>
        <taxon>Duplodnaviria</taxon>
        <taxon>Heunggongvirae</taxon>
        <taxon>Uroviricota</taxon>
        <taxon>Caudoviricetes</taxon>
        <taxon>Pantevenvirales</taxon>
        <taxon>Ackermannviridae</taxon>
        <taxon>Tedavirus</taxon>
        <taxon>Tedavirus A829</taxon>
    </lineage>
</organism>
<dbReference type="InterPro" id="IPR016471">
    <property type="entry name" value="Nicotinamide_PRibTrfase"/>
</dbReference>
<evidence type="ECO:0000256" key="3">
    <source>
        <dbReference type="ARBA" id="ARBA00022676"/>
    </source>
</evidence>
<evidence type="ECO:0000256" key="2">
    <source>
        <dbReference type="ARBA" id="ARBA00022642"/>
    </source>
</evidence>
<accession>A0A1W6DY18</accession>
<comment type="similarity">
    <text evidence="1">Belongs to the NAPRTase family.</text>
</comment>
<sequence length="544" mass="61096">MSQPSKRTGFLNALEALDFYKVGHKFQYPEGTEWVYSNWTARSDKHMTKLEGIWDGKAVHYGIEGLVQQFLVELFDETFFKVPKEEAVGQYSSLIDGALGTHVDTAHIEALHDLGYLPLLIKSLPEGMRVPMRVPTTTIQNTLPSFYWLVNYIETLFSNSAWFPSTVASIAWQYAALFRQYAELTGSPMDFTRWQGHDFSYRGVPNPYAAAGLSGHLLSFHGTDTVPAIRYLKEYYKGDETFVGGSVPATEHSVMCMGGQETEIETFKRLINDVYPSGIVSIVSDTWDFWDVVTNKAQTLKDDIMARGGKVVFRPDSGDPADILCGFPYVIFNSETSGMDQKQMAYNAAVDAHVAYFIDAATGKGYHTTPTFYITEVDPRVIKGAVQCLWEIFGGTQTSRGYRVLDSHVGLIYGDSITLEVAQDILKRLEKKGFASCNVVFGIGSFTYQYITRDTLGYAIKATAGIVNGEYREIFKDPKTGDGMKKSAKGYLRVTEENGELVLHDQQDHTVQYSEDLLEPIFLDGKRVRHTSLAEIRQRLWGEF</sequence>
<evidence type="ECO:0000256" key="5">
    <source>
        <dbReference type="ARBA" id="ARBA00035007"/>
    </source>
</evidence>
<dbReference type="EC" id="2.4.2.12" evidence="6"/>
<reference evidence="9 10" key="1">
    <citation type="submission" date="2017-04" db="EMBL/GenBank/DDBJ databases">
        <title>Complete genome sequence and characterization of temperature-dependent bacteriophage phiA8-29 infecting Aeromonas.</title>
        <authorList>
            <person name="He Y."/>
            <person name="Yang H."/>
        </authorList>
    </citation>
    <scope>NUCLEOTIDE SEQUENCE [LARGE SCALE GENOMIC DNA]</scope>
</reference>
<dbReference type="Proteomes" id="UP000221506">
    <property type="component" value="Segment"/>
</dbReference>
<evidence type="ECO:0000313" key="9">
    <source>
        <dbReference type="EMBL" id="ARK07907.1"/>
    </source>
</evidence>
<proteinExistence type="inferred from homology"/>
<dbReference type="InterPro" id="IPR036068">
    <property type="entry name" value="Nicotinate_pribotase-like_C"/>
</dbReference>
<dbReference type="SUPFAM" id="SSF51690">
    <property type="entry name" value="Nicotinate/Quinolinate PRTase C-terminal domain-like"/>
    <property type="match status" value="1"/>
</dbReference>
<feature type="domain" description="Nicotinate/nicotinamide phosphoribosyltransferase" evidence="8">
    <location>
        <begin position="196"/>
        <end position="492"/>
    </location>
</feature>
<dbReference type="EMBL" id="KY914485">
    <property type="protein sequence ID" value="ARK07907.1"/>
    <property type="molecule type" value="Genomic_DNA"/>
</dbReference>
<evidence type="ECO:0000259" key="8">
    <source>
        <dbReference type="Pfam" id="PF04095"/>
    </source>
</evidence>
<comment type="pathway">
    <text evidence="5">Cofactor biosynthesis; NAD(+) biosynthesis; nicotinamide D-ribonucleotide from 5-phospho-alpha-D-ribose 1-diphosphate and nicotinamide: step 1/1.</text>
</comment>
<dbReference type="Gene3D" id="3.20.20.70">
    <property type="entry name" value="Aldolase class I"/>
    <property type="match status" value="1"/>
</dbReference>
<evidence type="ECO:0000256" key="7">
    <source>
        <dbReference type="ARBA" id="ARBA00035036"/>
    </source>
</evidence>
<dbReference type="InterPro" id="IPR041525">
    <property type="entry name" value="N/Namide_PRibTrfase"/>
</dbReference>
<gene>
    <name evidence="9" type="ORF">phiA829_087</name>
</gene>
<protein>
    <recommendedName>
        <fullName evidence="7">Nicotinamide phosphoribosyltransferase</fullName>
        <ecNumber evidence="6">2.4.2.12</ecNumber>
    </recommendedName>
</protein>
<dbReference type="NCBIfam" id="NF006629">
    <property type="entry name" value="PRK09198.1"/>
    <property type="match status" value="1"/>
</dbReference>
<dbReference type="GO" id="GO:0047280">
    <property type="term" value="F:nicotinamide phosphoribosyltransferase activity"/>
    <property type="evidence" value="ECO:0007669"/>
    <property type="project" value="UniProtKB-EC"/>
</dbReference>
<evidence type="ECO:0000256" key="1">
    <source>
        <dbReference type="ARBA" id="ARBA00010897"/>
    </source>
</evidence>
<keyword evidence="2" id="KW-0662">Pyridine nucleotide biosynthesis</keyword>
<evidence type="ECO:0000256" key="4">
    <source>
        <dbReference type="ARBA" id="ARBA00022679"/>
    </source>
</evidence>
<dbReference type="Pfam" id="PF04095">
    <property type="entry name" value="NAPRTase"/>
    <property type="match status" value="1"/>
</dbReference>
<dbReference type="InterPro" id="IPR013785">
    <property type="entry name" value="Aldolase_TIM"/>
</dbReference>
<name>A0A1W6DY18_9CAUD</name>
<evidence type="ECO:0000313" key="10">
    <source>
        <dbReference type="Proteomes" id="UP000221506"/>
    </source>
</evidence>
<dbReference type="PANTHER" id="PTHR43816:SF1">
    <property type="entry name" value="NICOTINAMIDE PHOSPHORIBOSYLTRANSFERASE"/>
    <property type="match status" value="1"/>
</dbReference>
<evidence type="ECO:0000256" key="6">
    <source>
        <dbReference type="ARBA" id="ARBA00035024"/>
    </source>
</evidence>
<keyword evidence="3 9" id="KW-0328">Glycosyltransferase</keyword>
<dbReference type="PANTHER" id="PTHR43816">
    <property type="entry name" value="NICOTINAMIDE PHOSPHORIBOSYLTRANSFERASE"/>
    <property type="match status" value="1"/>
</dbReference>
<dbReference type="GO" id="GO:0009435">
    <property type="term" value="P:NAD+ biosynthetic process"/>
    <property type="evidence" value="ECO:0007669"/>
    <property type="project" value="InterPro"/>
</dbReference>
<keyword evidence="10" id="KW-1185">Reference proteome</keyword>
<keyword evidence="4 9" id="KW-0808">Transferase</keyword>